<accession>A0A3A6PC64</accession>
<evidence type="ECO:0000313" key="2">
    <source>
        <dbReference type="Proteomes" id="UP000267798"/>
    </source>
</evidence>
<comment type="caution">
    <text evidence="1">The sequence shown here is derived from an EMBL/GenBank/DDBJ whole genome shotgun (WGS) entry which is preliminary data.</text>
</comment>
<dbReference type="AlphaFoldDB" id="A0A3A6PC64"/>
<keyword evidence="2" id="KW-1185">Reference proteome</keyword>
<evidence type="ECO:0000313" key="1">
    <source>
        <dbReference type="EMBL" id="RJX37895.1"/>
    </source>
</evidence>
<name>A0A3A6PC64_9BACL</name>
<dbReference type="Proteomes" id="UP000267798">
    <property type="component" value="Unassembled WGS sequence"/>
</dbReference>
<gene>
    <name evidence="1" type="ORF">D3P09_17545</name>
</gene>
<protein>
    <recommendedName>
        <fullName evidence="3">Carboxypeptidase regulatory-like domain-containing protein</fullName>
    </recommendedName>
</protein>
<proteinExistence type="predicted"/>
<sequence>MMMRLRKKAITIMIFSAILMALLPVLQVNAGTRYPLTPPAYGFYELVTGSGKLVVGAIGEANHPIPEAYVPAMWTLTIQAPNGDVLYSQNQGSYVVLDNLPYGTYKITFQVGNIWTINSYFSAVFQ</sequence>
<dbReference type="RefSeq" id="WP_120112635.1">
    <property type="nucleotide sequence ID" value="NZ_QXQB01000004.1"/>
</dbReference>
<evidence type="ECO:0008006" key="3">
    <source>
        <dbReference type="Google" id="ProtNLM"/>
    </source>
</evidence>
<organism evidence="1 2">
    <name type="scientific">Paenibacillus pinisoli</name>
    <dbReference type="NCBI Taxonomy" id="1276110"/>
    <lineage>
        <taxon>Bacteria</taxon>
        <taxon>Bacillati</taxon>
        <taxon>Bacillota</taxon>
        <taxon>Bacilli</taxon>
        <taxon>Bacillales</taxon>
        <taxon>Paenibacillaceae</taxon>
        <taxon>Paenibacillus</taxon>
    </lineage>
</organism>
<dbReference type="EMBL" id="QXQB01000004">
    <property type="protein sequence ID" value="RJX37895.1"/>
    <property type="molecule type" value="Genomic_DNA"/>
</dbReference>
<dbReference type="OrthoDB" id="2619714at2"/>
<reference evidence="1 2" key="1">
    <citation type="submission" date="2018-09" db="EMBL/GenBank/DDBJ databases">
        <title>Paenibacillus aracenensis nov. sp. isolated from a cave in southern Spain.</title>
        <authorList>
            <person name="Jurado V."/>
            <person name="Gutierrez-Patricio S."/>
            <person name="Gonzalez-Pimentel J.L."/>
            <person name="Miller A.Z."/>
            <person name="Laiz L."/>
            <person name="Saiz-Jimenez C."/>
        </authorList>
    </citation>
    <scope>NUCLEOTIDE SEQUENCE [LARGE SCALE GENOMIC DNA]</scope>
    <source>
        <strain evidence="1 2">JCM 19203</strain>
    </source>
</reference>